<sequence length="364" mass="38638">MSLGLDVEFSEAQDLAKSWKDATMEAALIGGGAEISHKEGELGTAPPQGELEVALEIFHSAETAAKAGSAAVEADTGTHLLRLKLEKAPKVIQNKKPRKQPVGASLTAVKRPSPGDLSNSSTKRLKLNITPGLKGMPSGAKVLQPALVVDEWQDAETLAIPDHLKAPYNGSYVIPAYCMWPGGRQQKGRLKLRPPQLRWIPDSSREELIPITPRTKISWNAAPGQECLKIENRAADVLGGRTHNLAAAIDTQMKFLVAQPSSPMMLRRALRTVNRILAVKKMAIASDDPTPLAAESPENGSEPSAGTSITKNAAAVLPPPRDKKADAAGIAENKSGSGAPPAKAEHTCAAPAKDEKPSSFLRLL</sequence>
<feature type="region of interest" description="Disordered" evidence="1">
    <location>
        <begin position="94"/>
        <end position="122"/>
    </location>
</feature>
<feature type="compositionally biased region" description="Polar residues" evidence="1">
    <location>
        <begin position="298"/>
        <end position="311"/>
    </location>
</feature>
<evidence type="ECO:0000313" key="2">
    <source>
        <dbReference type="EMBL" id="TKA76898.1"/>
    </source>
</evidence>
<organism evidence="2 3">
    <name type="scientific">Cryomyces minteri</name>
    <dbReference type="NCBI Taxonomy" id="331657"/>
    <lineage>
        <taxon>Eukaryota</taxon>
        <taxon>Fungi</taxon>
        <taxon>Dikarya</taxon>
        <taxon>Ascomycota</taxon>
        <taxon>Pezizomycotina</taxon>
        <taxon>Dothideomycetes</taxon>
        <taxon>Dothideomycetes incertae sedis</taxon>
        <taxon>Cryomyces</taxon>
    </lineage>
</organism>
<dbReference type="AlphaFoldDB" id="A0A4U0XMU4"/>
<evidence type="ECO:0000256" key="1">
    <source>
        <dbReference type="SAM" id="MobiDB-lite"/>
    </source>
</evidence>
<reference evidence="2 3" key="1">
    <citation type="submission" date="2017-03" db="EMBL/GenBank/DDBJ databases">
        <title>Genomes of endolithic fungi from Antarctica.</title>
        <authorList>
            <person name="Coleine C."/>
            <person name="Masonjones S."/>
            <person name="Stajich J.E."/>
        </authorList>
    </citation>
    <scope>NUCLEOTIDE SEQUENCE [LARGE SCALE GENOMIC DNA]</scope>
    <source>
        <strain evidence="2 3">CCFEE 5187</strain>
    </source>
</reference>
<dbReference type="EMBL" id="NAJN01000214">
    <property type="protein sequence ID" value="TKA76898.1"/>
    <property type="molecule type" value="Genomic_DNA"/>
</dbReference>
<dbReference type="Proteomes" id="UP000308768">
    <property type="component" value="Unassembled WGS sequence"/>
</dbReference>
<accession>A0A4U0XMU4</accession>
<gene>
    <name evidence="2" type="ORF">B0A49_01303</name>
</gene>
<name>A0A4U0XMU4_9PEZI</name>
<proteinExistence type="predicted"/>
<evidence type="ECO:0000313" key="3">
    <source>
        <dbReference type="Proteomes" id="UP000308768"/>
    </source>
</evidence>
<protein>
    <submittedName>
        <fullName evidence="2">Uncharacterized protein</fullName>
    </submittedName>
</protein>
<comment type="caution">
    <text evidence="2">The sequence shown here is derived from an EMBL/GenBank/DDBJ whole genome shotgun (WGS) entry which is preliminary data.</text>
</comment>
<keyword evidence="3" id="KW-1185">Reference proteome</keyword>
<feature type="region of interest" description="Disordered" evidence="1">
    <location>
        <begin position="288"/>
        <end position="364"/>
    </location>
</feature>